<keyword evidence="1" id="KW-0175">Coiled coil</keyword>
<reference evidence="2" key="2">
    <citation type="submission" date="2004-02" db="EMBL/GenBank/DDBJ databases">
        <authorList>
            <consortium name="Genoscope"/>
            <consortium name="Whitehead Institute Centre for Genome Research"/>
        </authorList>
    </citation>
    <scope>NUCLEOTIDE SEQUENCE</scope>
</reference>
<dbReference type="GO" id="GO:0060271">
    <property type="term" value="P:cilium assembly"/>
    <property type="evidence" value="ECO:0007669"/>
    <property type="project" value="TreeGrafter"/>
</dbReference>
<proteinExistence type="predicted"/>
<feature type="coiled-coil region" evidence="1">
    <location>
        <begin position="50"/>
        <end position="160"/>
    </location>
</feature>
<dbReference type="EMBL" id="CAAE01014725">
    <property type="protein sequence ID" value="CAG03742.1"/>
    <property type="molecule type" value="Genomic_DNA"/>
</dbReference>
<dbReference type="OrthoDB" id="551053at2759"/>
<accession>Q4S6J0</accession>
<feature type="coiled-coil region" evidence="1">
    <location>
        <begin position="236"/>
        <end position="309"/>
    </location>
</feature>
<dbReference type="GO" id="GO:0045162">
    <property type="term" value="P:clustering of voltage-gated sodium channels"/>
    <property type="evidence" value="ECO:0007669"/>
    <property type="project" value="InterPro"/>
</dbReference>
<dbReference type="KEGG" id="tng:GSTEN00023257G001"/>
<dbReference type="PANTHER" id="PTHR35970:SF1">
    <property type="entry name" value="SODIUM CHANNEL AND CLATHRIN LINKER 1"/>
    <property type="match status" value="1"/>
</dbReference>
<organism evidence="2">
    <name type="scientific">Tetraodon nigroviridis</name>
    <name type="common">Spotted green pufferfish</name>
    <name type="synonym">Chelonodon nigroviridis</name>
    <dbReference type="NCBI Taxonomy" id="99883"/>
    <lineage>
        <taxon>Eukaryota</taxon>
        <taxon>Metazoa</taxon>
        <taxon>Chordata</taxon>
        <taxon>Craniata</taxon>
        <taxon>Vertebrata</taxon>
        <taxon>Euteleostomi</taxon>
        <taxon>Actinopterygii</taxon>
        <taxon>Neopterygii</taxon>
        <taxon>Teleostei</taxon>
        <taxon>Neoteleostei</taxon>
        <taxon>Acanthomorphata</taxon>
        <taxon>Eupercaria</taxon>
        <taxon>Tetraodontiformes</taxon>
        <taxon>Tetradontoidea</taxon>
        <taxon>Tetraodontidae</taxon>
        <taxon>Tetraodon</taxon>
    </lineage>
</organism>
<reference evidence="2" key="1">
    <citation type="journal article" date="2004" name="Nature">
        <title>Genome duplication in the teleost fish Tetraodon nigroviridis reveals the early vertebrate proto-karyotype.</title>
        <authorList>
            <person name="Jaillon O."/>
            <person name="Aury J.-M."/>
            <person name="Brunet F."/>
            <person name="Petit J.-L."/>
            <person name="Stange-Thomann N."/>
            <person name="Mauceli E."/>
            <person name="Bouneau L."/>
            <person name="Fischer C."/>
            <person name="Ozouf-Costaz C."/>
            <person name="Bernot A."/>
            <person name="Nicaud S."/>
            <person name="Jaffe D."/>
            <person name="Fisher S."/>
            <person name="Lutfalla G."/>
            <person name="Dossat C."/>
            <person name="Segurens B."/>
            <person name="Dasilva C."/>
            <person name="Salanoubat M."/>
            <person name="Levy M."/>
            <person name="Boudet N."/>
            <person name="Castellano S."/>
            <person name="Anthouard V."/>
            <person name="Jubin C."/>
            <person name="Castelli V."/>
            <person name="Katinka M."/>
            <person name="Vacherie B."/>
            <person name="Biemont C."/>
            <person name="Skalli Z."/>
            <person name="Cattolico L."/>
            <person name="Poulain J."/>
            <person name="De Berardinis V."/>
            <person name="Cruaud C."/>
            <person name="Duprat S."/>
            <person name="Brottier P."/>
            <person name="Coutanceau J.-P."/>
            <person name="Gouzy J."/>
            <person name="Parra G."/>
            <person name="Lardier G."/>
            <person name="Chapple C."/>
            <person name="McKernan K.J."/>
            <person name="McEwan P."/>
            <person name="Bosak S."/>
            <person name="Kellis M."/>
            <person name="Volff J.-N."/>
            <person name="Guigo R."/>
            <person name="Zody M.C."/>
            <person name="Mesirov J."/>
            <person name="Lindblad-Toh K."/>
            <person name="Birren B."/>
            <person name="Nusbaum C."/>
            <person name="Kahn D."/>
            <person name="Robinson-Rechavi M."/>
            <person name="Laudet V."/>
            <person name="Schachter V."/>
            <person name="Quetier F."/>
            <person name="Saurin W."/>
            <person name="Scarpelli C."/>
            <person name="Wincker P."/>
            <person name="Lander E.S."/>
            <person name="Weissenbach J."/>
            <person name="Roest Crollius H."/>
        </authorList>
    </citation>
    <scope>NUCLEOTIDE SEQUENCE [LARGE SCALE GENOMIC DNA]</scope>
</reference>
<dbReference type="AlphaFoldDB" id="Q4S6J0"/>
<feature type="coiled-coil region" evidence="1">
    <location>
        <begin position="350"/>
        <end position="437"/>
    </location>
</feature>
<sequence>MAAFKKKLEEVVMENESLYAKLQYVLSELNDRDAASGVEESSTEDEKVIIRNLQEQIQLIKQTNQQLLTVVTEQSAELEMLQNQLRYSKAEQKKAMVKLEDMIKLQKKAQEQIKRLVRDMTEMVQLIVASKDADEARREKAVAENLMEELRRRCSSLEKEKCEALEKLKESTEAVNIAKMQKTQVENIHKQFNSKISSMNEELCALQLVCKERRADPDRRKIYALDQMCLNTERIKDEMSAALQNAQSKLKRSELDYREELSGCRDEIQQLRRSLAAAQDECSTVSEERLKLQQEILQLRKEMDDLRKVTMVDQKKAELQVSKIKQEYSLKEKLLKTRVEELEEYSRSSNHDLTRLLTAQQNCIQRLKEESKNAVQCFEANVAKLEAELNRQKQHSLKLGMQIESDHKVIAEYKRYVEEYKEKAHRLHRRLTETEEKTLTDLKKFQDLVKELTICACRNYLSPPTQAGNSELVLDMKALTYDPSEDNFQESFSEIFGQMKQTVMAVGTLTKDPDFGSITECKEDRVMNEMLAQLARRSLDAVSTEVYEAQFPLKALPPSTTPELGNYLSFLDDIKDRVVVFEKEKERVCQLYQLITKYSVPVSSEDQIAFTQLEPSMSLLRSLVCDALSVRDSTEEDFLACLGRDVTGLSCKLEELKLKLQVKHIWMDSFFFYYFFFYL</sequence>
<dbReference type="PANTHER" id="PTHR35970">
    <property type="entry name" value="SODIUM CHANNEL AND CLATHRIN LINKER 1"/>
    <property type="match status" value="1"/>
</dbReference>
<name>Q4S6J0_TETNG</name>
<dbReference type="InterPro" id="IPR038911">
    <property type="entry name" value="SCLT1"/>
</dbReference>
<dbReference type="GO" id="GO:0005814">
    <property type="term" value="C:centriole"/>
    <property type="evidence" value="ECO:0007669"/>
    <property type="project" value="TreeGrafter"/>
</dbReference>
<evidence type="ECO:0000256" key="1">
    <source>
        <dbReference type="SAM" id="Coils"/>
    </source>
</evidence>
<gene>
    <name evidence="2" type="ORF">GSTENG00023257001</name>
</gene>
<comment type="caution">
    <text evidence="2">The sequence shown here is derived from an EMBL/GenBank/DDBJ whole genome shotgun (WGS) entry which is preliminary data.</text>
</comment>
<protein>
    <submittedName>
        <fullName evidence="2">(spotted green pufferfish) hypothetical protein</fullName>
    </submittedName>
</protein>
<evidence type="ECO:0000313" key="2">
    <source>
        <dbReference type="EMBL" id="CAG03742.1"/>
    </source>
</evidence>